<dbReference type="SUPFAM" id="SSF50486">
    <property type="entry name" value="FMT C-terminal domain-like"/>
    <property type="match status" value="1"/>
</dbReference>
<evidence type="ECO:0000256" key="13">
    <source>
        <dbReference type="ARBA" id="ARBA00082988"/>
    </source>
</evidence>
<evidence type="ECO:0000256" key="12">
    <source>
        <dbReference type="ARBA" id="ARBA00078171"/>
    </source>
</evidence>
<dbReference type="PANTHER" id="PTHR10429:SF0">
    <property type="entry name" value="DNA-3-METHYLADENINE GLYCOSYLASE"/>
    <property type="match status" value="1"/>
</dbReference>
<evidence type="ECO:0000256" key="2">
    <source>
        <dbReference type="ARBA" id="ARBA00002421"/>
    </source>
</evidence>
<evidence type="ECO:0000256" key="1">
    <source>
        <dbReference type="ARBA" id="ARBA00000086"/>
    </source>
</evidence>
<dbReference type="OrthoDB" id="6353017at2759"/>
<keyword evidence="7" id="KW-0234">DNA repair</keyword>
<protein>
    <recommendedName>
        <fullName evidence="10">DNA-3-methyladenine glycosylase</fullName>
        <ecNumber evidence="4">3.2.2.21</ecNumber>
    </recommendedName>
    <alternativeName>
        <fullName evidence="11">3-alkyladenine DNA glycosylase</fullName>
    </alternativeName>
    <alternativeName>
        <fullName evidence="8">3-methyladenine DNA glycosidase</fullName>
    </alternativeName>
    <alternativeName>
        <fullName evidence="13">ADPG</fullName>
    </alternativeName>
    <alternativeName>
        <fullName evidence="12">N-methylpurine-DNA glycosylase</fullName>
    </alternativeName>
</protein>
<keyword evidence="6" id="KW-0378">Hydrolase</keyword>
<dbReference type="EC" id="3.2.2.21" evidence="4"/>
<dbReference type="GO" id="GO:0006284">
    <property type="term" value="P:base-excision repair"/>
    <property type="evidence" value="ECO:0007669"/>
    <property type="project" value="InterPro"/>
</dbReference>
<comment type="similarity">
    <text evidence="3">Belongs to the DNA glycosylase MPG family.</text>
</comment>
<sequence length="279" mass="31629">MRRSKRNIQQDLTIESTRDESQILDGNHRNEGENVIKSKYFKTDEEKPSCSSPTVSQTRNTVCKTNIALKRTDFEKDGLQQAKYLLGKIINVCHEGSFMRGRIVETEAYLGVNDKACHAYGEKRTERTEAMYMTEGTSYVYSIYGMYNCLNISSSSYGGATLIRALEPLEGIEKMRKNREKSKKTVGKTVKTKDICNGPSKLCQAMGITKQEFNRVDMVENNDFFVSDDGWKTEEVVVCKRIGVEGYGEDAANKPYRFYVKGNANVSVINKKAEQEMTT</sequence>
<evidence type="ECO:0000256" key="8">
    <source>
        <dbReference type="ARBA" id="ARBA00033426"/>
    </source>
</evidence>
<evidence type="ECO:0000256" key="9">
    <source>
        <dbReference type="ARBA" id="ARBA00066187"/>
    </source>
</evidence>
<comment type="catalytic activity">
    <reaction evidence="1">
        <text>Hydrolysis of alkylated DNA, releasing 3-methyladenine, 3-methylguanine, 7-methylguanine and 7-methyladenine.</text>
        <dbReference type="EC" id="3.2.2.21"/>
    </reaction>
</comment>
<evidence type="ECO:0000256" key="7">
    <source>
        <dbReference type="ARBA" id="ARBA00023204"/>
    </source>
</evidence>
<dbReference type="Gene3D" id="3.10.300.10">
    <property type="entry name" value="Methylpurine-DNA glycosylase (MPG)"/>
    <property type="match status" value="1"/>
</dbReference>
<keyword evidence="15" id="KW-1185">Reference proteome</keyword>
<proteinExistence type="inferred from homology"/>
<dbReference type="NCBIfam" id="TIGR00567">
    <property type="entry name" value="3mg"/>
    <property type="match status" value="1"/>
</dbReference>
<dbReference type="InterPro" id="IPR036995">
    <property type="entry name" value="MPG_sf"/>
</dbReference>
<accession>A0A7M5X3F1</accession>
<dbReference type="GO" id="GO:0003677">
    <property type="term" value="F:DNA binding"/>
    <property type="evidence" value="ECO:0007669"/>
    <property type="project" value="InterPro"/>
</dbReference>
<dbReference type="HAMAP" id="MF_00527">
    <property type="entry name" value="3MGH"/>
    <property type="match status" value="1"/>
</dbReference>
<dbReference type="InterPro" id="IPR003180">
    <property type="entry name" value="MPG"/>
</dbReference>
<evidence type="ECO:0000256" key="11">
    <source>
        <dbReference type="ARBA" id="ARBA00076879"/>
    </source>
</evidence>
<evidence type="ECO:0000256" key="5">
    <source>
        <dbReference type="ARBA" id="ARBA00022763"/>
    </source>
</evidence>
<evidence type="ECO:0000256" key="10">
    <source>
        <dbReference type="ARBA" id="ARBA00068926"/>
    </source>
</evidence>
<dbReference type="PANTHER" id="PTHR10429">
    <property type="entry name" value="DNA-3-METHYLADENINE GLYCOSYLASE"/>
    <property type="match status" value="1"/>
</dbReference>
<name>A0A7M5X3F1_9CNID</name>
<dbReference type="Pfam" id="PF02245">
    <property type="entry name" value="Pur_DNA_glyco"/>
    <property type="match status" value="1"/>
</dbReference>
<dbReference type="InterPro" id="IPR011034">
    <property type="entry name" value="Formyl_transferase-like_C_sf"/>
</dbReference>
<evidence type="ECO:0000256" key="4">
    <source>
        <dbReference type="ARBA" id="ARBA00012000"/>
    </source>
</evidence>
<evidence type="ECO:0000313" key="14">
    <source>
        <dbReference type="EnsemblMetazoa" id="CLYHEMP017152.1"/>
    </source>
</evidence>
<dbReference type="Proteomes" id="UP000594262">
    <property type="component" value="Unplaced"/>
</dbReference>
<comment type="function">
    <text evidence="2">Hydrolysis of the deoxyribose N-glycosidic bond to excise 3-methyladenine, and 7-methylguanine from the damaged DNA polymer formed by alkylation lesions.</text>
</comment>
<evidence type="ECO:0000313" key="15">
    <source>
        <dbReference type="Proteomes" id="UP000594262"/>
    </source>
</evidence>
<dbReference type="FunFam" id="3.10.300.10:FF:000001">
    <property type="entry name" value="Putative 3-methyladenine DNA glycosylase"/>
    <property type="match status" value="1"/>
</dbReference>
<dbReference type="GeneID" id="136821469"/>
<dbReference type="GO" id="GO:0003905">
    <property type="term" value="F:alkylbase DNA N-glycosylase activity"/>
    <property type="evidence" value="ECO:0007669"/>
    <property type="project" value="UniProtKB-EC"/>
</dbReference>
<reference evidence="14" key="1">
    <citation type="submission" date="2021-01" db="UniProtKB">
        <authorList>
            <consortium name="EnsemblMetazoa"/>
        </authorList>
    </citation>
    <scope>IDENTIFICATION</scope>
</reference>
<dbReference type="CDD" id="cd00540">
    <property type="entry name" value="AAG"/>
    <property type="match status" value="1"/>
</dbReference>
<evidence type="ECO:0000256" key="3">
    <source>
        <dbReference type="ARBA" id="ARBA00009232"/>
    </source>
</evidence>
<keyword evidence="5" id="KW-0227">DNA damage</keyword>
<dbReference type="EnsemblMetazoa" id="CLYHEMT017152.1">
    <property type="protein sequence ID" value="CLYHEMP017152.1"/>
    <property type="gene ID" value="CLYHEMG017152"/>
</dbReference>
<organism evidence="14 15">
    <name type="scientific">Clytia hemisphaerica</name>
    <dbReference type="NCBI Taxonomy" id="252671"/>
    <lineage>
        <taxon>Eukaryota</taxon>
        <taxon>Metazoa</taxon>
        <taxon>Cnidaria</taxon>
        <taxon>Hydrozoa</taxon>
        <taxon>Hydroidolina</taxon>
        <taxon>Leptothecata</taxon>
        <taxon>Obeliida</taxon>
        <taxon>Clytiidae</taxon>
        <taxon>Clytia</taxon>
    </lineage>
</organism>
<dbReference type="RefSeq" id="XP_066933806.1">
    <property type="nucleotide sequence ID" value="XM_067077705.1"/>
</dbReference>
<comment type="subunit">
    <text evidence="9">Binds MBD1. Binds SSBP1.</text>
</comment>
<dbReference type="AlphaFoldDB" id="A0A7M5X3F1"/>
<evidence type="ECO:0000256" key="6">
    <source>
        <dbReference type="ARBA" id="ARBA00022801"/>
    </source>
</evidence>